<sequence length="605" mass="69215">MLFEHYNSEGDHNHLANKENIENSDFPTSHVSCRESDEDEIPTLYCTNHESSAVIQNFSYTRPEETNQPEAGETQSTTDQLHYILNDDPSKSQKSYESFDSNSPPNCRSFEHDNNFHNNVSEQWHPTIDIQNDKALSPSQNNIFNLNTGRNCLFNKDSPLTLPRPVQTSSYGSIDPYLFNHENDQACGRKSSYSESTFRPWQHPESHQLNTTADNQSATHDHEEGIHSICSSINDCNDEIHEQRFSPLGIKQTSDPYPSVPSFMEPSRHHFQSMMCCNDPCCKDACEYTNSSSIGTEVLQFSWNVANDPQLSNSLMPFPSSSDESATVPVYRWNGHIASSSNHPLQLPTPLHQISSQNFFTQTQSHKRTVQEELFSDLSLNELNKPYALPTISNVQQPTSSLRKRTKAVLNNQIPNITPNNSPVMLLSLESTVEYEQDTFKQFQAKYETYKFQPRIDLNDIVPETPEPPIDLNDPRPDAQPRRQKLKYPGDMYTPQWVRYSGHSKEGFCDDCKPGKWLQLKNSAYWYHKQFFHGISSVSGKMFVPPVETRKFDSGDCTEGLCHQCGQWVPIATSKKKNSMLWFRHAHKCHVYVKPKSYPPGGKRR</sequence>
<evidence type="ECO:0000256" key="1">
    <source>
        <dbReference type="SAM" id="MobiDB-lite"/>
    </source>
</evidence>
<dbReference type="Pfam" id="PF14616">
    <property type="entry name" value="Rua1_C"/>
    <property type="match status" value="1"/>
</dbReference>
<evidence type="ECO:0000313" key="4">
    <source>
        <dbReference type="Proteomes" id="UP000789759"/>
    </source>
</evidence>
<dbReference type="OrthoDB" id="5595379at2759"/>
<feature type="compositionally biased region" description="Basic and acidic residues" evidence="1">
    <location>
        <begin position="1"/>
        <end position="21"/>
    </location>
</feature>
<organism evidence="3 4">
    <name type="scientific">Cetraspora pellucida</name>
    <dbReference type="NCBI Taxonomy" id="1433469"/>
    <lineage>
        <taxon>Eukaryota</taxon>
        <taxon>Fungi</taxon>
        <taxon>Fungi incertae sedis</taxon>
        <taxon>Mucoromycota</taxon>
        <taxon>Glomeromycotina</taxon>
        <taxon>Glomeromycetes</taxon>
        <taxon>Diversisporales</taxon>
        <taxon>Gigasporaceae</taxon>
        <taxon>Cetraspora</taxon>
    </lineage>
</organism>
<gene>
    <name evidence="3" type="ORF">CPELLU_LOCUS14470</name>
</gene>
<dbReference type="InterPro" id="IPR028012">
    <property type="entry name" value="Rua1_C"/>
</dbReference>
<proteinExistence type="predicted"/>
<dbReference type="Proteomes" id="UP000789759">
    <property type="component" value="Unassembled WGS sequence"/>
</dbReference>
<dbReference type="PANTHER" id="PTHR28125:SF3">
    <property type="entry name" value="TRANSCRIPTION REGULATOR RUA1 C-TERMINAL DOMAIN-CONTAINING PROTEIN"/>
    <property type="match status" value="1"/>
</dbReference>
<feature type="region of interest" description="Disordered" evidence="1">
    <location>
        <begin position="1"/>
        <end position="34"/>
    </location>
</feature>
<reference evidence="3" key="1">
    <citation type="submission" date="2021-06" db="EMBL/GenBank/DDBJ databases">
        <authorList>
            <person name="Kallberg Y."/>
            <person name="Tangrot J."/>
            <person name="Rosling A."/>
        </authorList>
    </citation>
    <scope>NUCLEOTIDE SEQUENCE</scope>
    <source>
        <strain evidence="3">FL966</strain>
    </source>
</reference>
<dbReference type="EMBL" id="CAJVQA010017174">
    <property type="protein sequence ID" value="CAG8747350.1"/>
    <property type="molecule type" value="Genomic_DNA"/>
</dbReference>
<feature type="region of interest" description="Disordered" evidence="1">
    <location>
        <begin position="85"/>
        <end position="104"/>
    </location>
</feature>
<dbReference type="AlphaFoldDB" id="A0A9N9NNS8"/>
<dbReference type="PANTHER" id="PTHR28125">
    <property type="entry name" value="MEIOTIC EXPRESSION UP-REGULATED PROTEIN 26"/>
    <property type="match status" value="1"/>
</dbReference>
<protein>
    <submittedName>
        <fullName evidence="3">16901_t:CDS:1</fullName>
    </submittedName>
</protein>
<evidence type="ECO:0000313" key="3">
    <source>
        <dbReference type="EMBL" id="CAG8747350.1"/>
    </source>
</evidence>
<feature type="region of interest" description="Disordered" evidence="1">
    <location>
        <begin position="465"/>
        <end position="487"/>
    </location>
</feature>
<feature type="domain" description="Transcription regulator Rua1 C-terminal" evidence="2">
    <location>
        <begin position="491"/>
        <end position="590"/>
    </location>
</feature>
<feature type="region of interest" description="Disordered" evidence="1">
    <location>
        <begin position="188"/>
        <end position="224"/>
    </location>
</feature>
<feature type="compositionally biased region" description="Polar residues" evidence="1">
    <location>
        <begin position="207"/>
        <end position="218"/>
    </location>
</feature>
<name>A0A9N9NNS8_9GLOM</name>
<evidence type="ECO:0000259" key="2">
    <source>
        <dbReference type="Pfam" id="PF14616"/>
    </source>
</evidence>
<comment type="caution">
    <text evidence="3">The sequence shown here is derived from an EMBL/GenBank/DDBJ whole genome shotgun (WGS) entry which is preliminary data.</text>
</comment>
<accession>A0A9N9NNS8</accession>
<feature type="compositionally biased region" description="Polar residues" evidence="1">
    <location>
        <begin position="92"/>
        <end position="104"/>
    </location>
</feature>
<keyword evidence="4" id="KW-1185">Reference proteome</keyword>